<name>B0DDY0_LACBS</name>
<gene>
    <name evidence="1" type="ORF">LACBIDRAFT_299062</name>
</gene>
<evidence type="ECO:0000313" key="1">
    <source>
        <dbReference type="EMBL" id="EDR07164.1"/>
    </source>
</evidence>
<dbReference type="Proteomes" id="UP000001194">
    <property type="component" value="Unassembled WGS sequence"/>
</dbReference>
<accession>B0DDY0</accession>
<dbReference type="RefSeq" id="XP_001882095.1">
    <property type="nucleotide sequence ID" value="XM_001882060.1"/>
</dbReference>
<reference evidence="1 2" key="1">
    <citation type="journal article" date="2008" name="Nature">
        <title>The genome of Laccaria bicolor provides insights into mycorrhizal symbiosis.</title>
        <authorList>
            <person name="Martin F."/>
            <person name="Aerts A."/>
            <person name="Ahren D."/>
            <person name="Brun A."/>
            <person name="Danchin E.G.J."/>
            <person name="Duchaussoy F."/>
            <person name="Gibon J."/>
            <person name="Kohler A."/>
            <person name="Lindquist E."/>
            <person name="Pereda V."/>
            <person name="Salamov A."/>
            <person name="Shapiro H.J."/>
            <person name="Wuyts J."/>
            <person name="Blaudez D."/>
            <person name="Buee M."/>
            <person name="Brokstein P."/>
            <person name="Canbaeck B."/>
            <person name="Cohen D."/>
            <person name="Courty P.E."/>
            <person name="Coutinho P.M."/>
            <person name="Delaruelle C."/>
            <person name="Detter J.C."/>
            <person name="Deveau A."/>
            <person name="DiFazio S."/>
            <person name="Duplessis S."/>
            <person name="Fraissinet-Tachet L."/>
            <person name="Lucic E."/>
            <person name="Frey-Klett P."/>
            <person name="Fourrey C."/>
            <person name="Feussner I."/>
            <person name="Gay G."/>
            <person name="Grimwood J."/>
            <person name="Hoegger P.J."/>
            <person name="Jain P."/>
            <person name="Kilaru S."/>
            <person name="Labbe J."/>
            <person name="Lin Y.C."/>
            <person name="Legue V."/>
            <person name="Le Tacon F."/>
            <person name="Marmeisse R."/>
            <person name="Melayah D."/>
            <person name="Montanini B."/>
            <person name="Muratet M."/>
            <person name="Nehls U."/>
            <person name="Niculita-Hirzel H."/>
            <person name="Oudot-Le Secq M.P."/>
            <person name="Peter M."/>
            <person name="Quesneville H."/>
            <person name="Rajashekar B."/>
            <person name="Reich M."/>
            <person name="Rouhier N."/>
            <person name="Schmutz J."/>
            <person name="Yin T."/>
            <person name="Chalot M."/>
            <person name="Henrissat B."/>
            <person name="Kuees U."/>
            <person name="Lucas S."/>
            <person name="Van de Peer Y."/>
            <person name="Podila G.K."/>
            <person name="Polle A."/>
            <person name="Pukkila P.J."/>
            <person name="Richardson P.M."/>
            <person name="Rouze P."/>
            <person name="Sanders I.R."/>
            <person name="Stajich J.E."/>
            <person name="Tunlid A."/>
            <person name="Tuskan G."/>
            <person name="Grigoriev I.V."/>
        </authorList>
    </citation>
    <scope>NUCLEOTIDE SEQUENCE [LARGE SCALE GENOMIC DNA]</scope>
    <source>
        <strain evidence="2">S238N-H82 / ATCC MYA-4686</strain>
    </source>
</reference>
<sequence>MRVCRYRLSPYTYLIEGLLGQAIAIGGQQVSCSPVEFVSITLPSGMTCGEYMKPFISFAGGYLTSDCQFSIRTTDQFLNSAFNIFYNHH</sequence>
<organism evidence="2">
    <name type="scientific">Laccaria bicolor (strain S238N-H82 / ATCC MYA-4686)</name>
    <name type="common">Bicoloured deceiver</name>
    <name type="synonym">Laccaria laccata var. bicolor</name>
    <dbReference type="NCBI Taxonomy" id="486041"/>
    <lineage>
        <taxon>Eukaryota</taxon>
        <taxon>Fungi</taxon>
        <taxon>Dikarya</taxon>
        <taxon>Basidiomycota</taxon>
        <taxon>Agaricomycotina</taxon>
        <taxon>Agaricomycetes</taxon>
        <taxon>Agaricomycetidae</taxon>
        <taxon>Agaricales</taxon>
        <taxon>Agaricineae</taxon>
        <taxon>Hydnangiaceae</taxon>
        <taxon>Laccaria</taxon>
    </lineage>
</organism>
<dbReference type="AlphaFoldDB" id="B0DDY0"/>
<dbReference type="EMBL" id="DS547105">
    <property type="protein sequence ID" value="EDR07164.1"/>
    <property type="molecule type" value="Genomic_DNA"/>
</dbReference>
<dbReference type="KEGG" id="lbc:LACBIDRAFT_299062"/>
<keyword evidence="2" id="KW-1185">Reference proteome</keyword>
<dbReference type="OrthoDB" id="245989at2759"/>
<dbReference type="InParanoid" id="B0DDY0"/>
<protein>
    <submittedName>
        <fullName evidence="1">Predicted protein</fullName>
    </submittedName>
</protein>
<proteinExistence type="predicted"/>
<evidence type="ECO:0000313" key="2">
    <source>
        <dbReference type="Proteomes" id="UP000001194"/>
    </source>
</evidence>
<dbReference type="HOGENOM" id="CLU_2455116_0_0_1"/>
<dbReference type="GeneID" id="6077717"/>